<dbReference type="Pfam" id="PF00561">
    <property type="entry name" value="Abhydrolase_1"/>
    <property type="match status" value="1"/>
</dbReference>
<evidence type="ECO:0000313" key="2">
    <source>
        <dbReference type="EMBL" id="CBT75702.1"/>
    </source>
</evidence>
<evidence type="ECO:0000259" key="1">
    <source>
        <dbReference type="Pfam" id="PF00561"/>
    </source>
</evidence>
<dbReference type="SUPFAM" id="SSF53474">
    <property type="entry name" value="alpha/beta-Hydrolases"/>
    <property type="match status" value="1"/>
</dbReference>
<reference evidence="3" key="2">
    <citation type="submission" date="2010-07" db="EMBL/GenBank/DDBJ databases">
        <title>Complete genome sequence of Arthrobacter arilaitensis (strain DSM 16368 / CIP 108037 / JCM 13566 / Re117).</title>
        <authorList>
            <person name="Genoscope."/>
        </authorList>
    </citation>
    <scope>NUCLEOTIDE SEQUENCE [LARGE SCALE GENOMIC DNA]</scope>
    <source>
        <strain evidence="3">DSM 16368 / CIP 108037 / IAM 15318 / JCM 13566 / Re117</strain>
    </source>
</reference>
<dbReference type="GeneID" id="303185079"/>
<dbReference type="RefSeq" id="WP_013348837.1">
    <property type="nucleotide sequence ID" value="NC_014550.1"/>
</dbReference>
<dbReference type="InterPro" id="IPR000073">
    <property type="entry name" value="AB_hydrolase_1"/>
</dbReference>
<name>A0ABP1U3T2_GLUAR</name>
<keyword evidence="3" id="KW-1185">Reference proteome</keyword>
<dbReference type="InterPro" id="IPR029058">
    <property type="entry name" value="AB_hydrolase_fold"/>
</dbReference>
<dbReference type="Gene3D" id="3.40.50.1820">
    <property type="entry name" value="alpha/beta hydrolase"/>
    <property type="match status" value="1"/>
</dbReference>
<organism evidence="2 3">
    <name type="scientific">Glutamicibacter arilaitensis (strain DSM 16368 / CIP 108037 / IAM 15318 / JCM 13566 / NCIMB 14258 / Re117)</name>
    <name type="common">Arthrobacter arilaitensis</name>
    <dbReference type="NCBI Taxonomy" id="861360"/>
    <lineage>
        <taxon>Bacteria</taxon>
        <taxon>Bacillati</taxon>
        <taxon>Actinomycetota</taxon>
        <taxon>Actinomycetes</taxon>
        <taxon>Micrococcales</taxon>
        <taxon>Micrococcaceae</taxon>
        <taxon>Glutamicibacter</taxon>
    </lineage>
</organism>
<gene>
    <name evidence="2" type="ordered locus">AARI_14830</name>
</gene>
<evidence type="ECO:0000313" key="3">
    <source>
        <dbReference type="Proteomes" id="UP000006878"/>
    </source>
</evidence>
<proteinExistence type="predicted"/>
<dbReference type="PANTHER" id="PTHR37946">
    <property type="entry name" value="SLL1969 PROTEIN"/>
    <property type="match status" value="1"/>
</dbReference>
<feature type="domain" description="AB hydrolase-1" evidence="1">
    <location>
        <begin position="54"/>
        <end position="154"/>
    </location>
</feature>
<dbReference type="EMBL" id="FQ311875">
    <property type="protein sequence ID" value="CBT75702.1"/>
    <property type="molecule type" value="Genomic_DNA"/>
</dbReference>
<reference evidence="3" key="1">
    <citation type="journal article" date="2010" name="PLoS ONE">
        <title>The Arthrobacter arilaitensis Re117 genome sequence reveals its genetic adaptation to the surface of cheese.</title>
        <authorList>
            <person name="Monnet C."/>
            <person name="Loux V."/>
            <person name="Gibrat J.F."/>
            <person name="Spinnler E."/>
            <person name="Barbe V."/>
            <person name="Vacherie B."/>
            <person name="Gavory F."/>
            <person name="Gourbeyre E."/>
            <person name="Siguier P."/>
            <person name="Chandler M."/>
            <person name="Elleuch R."/>
            <person name="Irlinger F."/>
            <person name="Vallaeys T."/>
        </authorList>
    </citation>
    <scope>NUCLEOTIDE SEQUENCE</scope>
    <source>
        <strain evidence="3">DSM 16368 / CIP 108037 / IAM 15318 / JCM 13566 / Re117</strain>
    </source>
</reference>
<protein>
    <recommendedName>
        <fullName evidence="1">AB hydrolase-1 domain-containing protein</fullName>
    </recommendedName>
</protein>
<dbReference type="Proteomes" id="UP000006878">
    <property type="component" value="Chromosome"/>
</dbReference>
<accession>A0ABP1U3T2</accession>
<dbReference type="PANTHER" id="PTHR37946:SF1">
    <property type="entry name" value="SLL1969 PROTEIN"/>
    <property type="match status" value="1"/>
</dbReference>
<sequence>MEKTALASTLARRTELAAAWAQDYLYAGAWQLRSMLPAASAKRLRTGGVSRLQPVVLIPGIWEPWKFMFPLAEVLRQAGHSVHVIPQLGYNRGSVPQMAEVVSDYLQQMQLEDAVLVAHSKGGLIGKYLMAASLQGYRVNKMIAISTPFSGSRYARYAPIRSLRSLSPNDLGLLKLSANLSVNAKIISIYSSFDPHIPGGCDLAGATNIKLPTLGHFRLLSDVRLHHAVLKHLAPPASLER</sequence>